<name>A0A074X2V5_AURPU</name>
<evidence type="ECO:0000313" key="1">
    <source>
        <dbReference type="EMBL" id="KEQ79845.1"/>
    </source>
</evidence>
<accession>A0A074X2V5</accession>
<reference evidence="1 2" key="1">
    <citation type="journal article" date="2014" name="BMC Genomics">
        <title>Genome sequencing of four Aureobasidium pullulans varieties: biotechnological potential, stress tolerance, and description of new species.</title>
        <authorList>
            <person name="Gostin Ar C."/>
            <person name="Ohm R.A."/>
            <person name="Kogej T."/>
            <person name="Sonjak S."/>
            <person name="Turk M."/>
            <person name="Zajc J."/>
            <person name="Zalar P."/>
            <person name="Grube M."/>
            <person name="Sun H."/>
            <person name="Han J."/>
            <person name="Sharma A."/>
            <person name="Chiniquy J."/>
            <person name="Ngan C.Y."/>
            <person name="Lipzen A."/>
            <person name="Barry K."/>
            <person name="Grigoriev I.V."/>
            <person name="Gunde-Cimerman N."/>
        </authorList>
    </citation>
    <scope>NUCLEOTIDE SEQUENCE [LARGE SCALE GENOMIC DNA]</scope>
    <source>
        <strain evidence="1 2">EXF-150</strain>
    </source>
</reference>
<dbReference type="EMBL" id="KL585002">
    <property type="protein sequence ID" value="KEQ79845.1"/>
    <property type="molecule type" value="Genomic_DNA"/>
</dbReference>
<proteinExistence type="predicted"/>
<dbReference type="AlphaFoldDB" id="A0A074X2V5"/>
<keyword evidence="2" id="KW-1185">Reference proteome</keyword>
<feature type="non-terminal residue" evidence="1">
    <location>
        <position position="1"/>
    </location>
</feature>
<protein>
    <submittedName>
        <fullName evidence="1">Uncharacterized protein</fullName>
    </submittedName>
</protein>
<organism evidence="1 2">
    <name type="scientific">Aureobasidium pullulans EXF-150</name>
    <dbReference type="NCBI Taxonomy" id="1043002"/>
    <lineage>
        <taxon>Eukaryota</taxon>
        <taxon>Fungi</taxon>
        <taxon>Dikarya</taxon>
        <taxon>Ascomycota</taxon>
        <taxon>Pezizomycotina</taxon>
        <taxon>Dothideomycetes</taxon>
        <taxon>Dothideomycetidae</taxon>
        <taxon>Dothideales</taxon>
        <taxon>Saccotheciaceae</taxon>
        <taxon>Aureobasidium</taxon>
    </lineage>
</organism>
<sequence>MPLYTLRPTSCLLLDSSIITSSFLIVISLCYSWDLVLDAVVIAVDHQASLALEVMSDLGEYEVVGGGIWFILRSSDHLRLFLHS</sequence>
<evidence type="ECO:0000313" key="2">
    <source>
        <dbReference type="Proteomes" id="UP000030706"/>
    </source>
</evidence>
<dbReference type="GeneID" id="40748678"/>
<gene>
    <name evidence="1" type="ORF">M438DRAFT_349333</name>
</gene>
<dbReference type="HOGENOM" id="CLU_2527076_0_0_1"/>
<dbReference type="Proteomes" id="UP000030706">
    <property type="component" value="Unassembled WGS sequence"/>
</dbReference>
<dbReference type="RefSeq" id="XP_029756032.1">
    <property type="nucleotide sequence ID" value="XM_029906372.1"/>
</dbReference>